<comment type="caution">
    <text evidence="2">The sequence shown here is derived from an EMBL/GenBank/DDBJ whole genome shotgun (WGS) entry which is preliminary data.</text>
</comment>
<proteinExistence type="predicted"/>
<keyword evidence="3" id="KW-1185">Reference proteome</keyword>
<dbReference type="Proteomes" id="UP000295601">
    <property type="component" value="Unassembled WGS sequence"/>
</dbReference>
<gene>
    <name evidence="2" type="ORF">EDF62_2242</name>
</gene>
<protein>
    <submittedName>
        <fullName evidence="2">Uncharacterized protein</fullName>
    </submittedName>
</protein>
<dbReference type="RefSeq" id="WP_165875566.1">
    <property type="nucleotide sequence ID" value="NZ_CP080492.1"/>
</dbReference>
<sequence>MNKENDSTHDEDATANEPVMDGAEEHDAEAIDPRKGMSDPALIRHPSKHDKNTAPYNL</sequence>
<name>A0A4R6RXA8_9MICO</name>
<accession>A0A4R6RXA8</accession>
<dbReference type="AlphaFoldDB" id="A0A4R6RXA8"/>
<organism evidence="2 3">
    <name type="scientific">Leucobacter luti</name>
    <dbReference type="NCBI Taxonomy" id="340320"/>
    <lineage>
        <taxon>Bacteria</taxon>
        <taxon>Bacillati</taxon>
        <taxon>Actinomycetota</taxon>
        <taxon>Actinomycetes</taxon>
        <taxon>Micrococcales</taxon>
        <taxon>Microbacteriaceae</taxon>
        <taxon>Leucobacter</taxon>
    </lineage>
</organism>
<feature type="compositionally biased region" description="Basic and acidic residues" evidence="1">
    <location>
        <begin position="23"/>
        <end position="37"/>
    </location>
</feature>
<feature type="compositionally biased region" description="Basic and acidic residues" evidence="1">
    <location>
        <begin position="1"/>
        <end position="12"/>
    </location>
</feature>
<reference evidence="2 3" key="1">
    <citation type="submission" date="2019-03" db="EMBL/GenBank/DDBJ databases">
        <title>Genomic analyses of the natural microbiome of Caenorhabditis elegans.</title>
        <authorList>
            <person name="Samuel B."/>
        </authorList>
    </citation>
    <scope>NUCLEOTIDE SEQUENCE [LARGE SCALE GENOMIC DNA]</scope>
    <source>
        <strain evidence="2 3">JUb18</strain>
    </source>
</reference>
<evidence type="ECO:0000313" key="3">
    <source>
        <dbReference type="Proteomes" id="UP000295601"/>
    </source>
</evidence>
<dbReference type="EMBL" id="SNYA01000005">
    <property type="protein sequence ID" value="TDP91623.1"/>
    <property type="molecule type" value="Genomic_DNA"/>
</dbReference>
<feature type="region of interest" description="Disordered" evidence="1">
    <location>
        <begin position="1"/>
        <end position="58"/>
    </location>
</feature>
<evidence type="ECO:0000313" key="2">
    <source>
        <dbReference type="EMBL" id="TDP91623.1"/>
    </source>
</evidence>
<evidence type="ECO:0000256" key="1">
    <source>
        <dbReference type="SAM" id="MobiDB-lite"/>
    </source>
</evidence>